<dbReference type="EMBL" id="KZ155774">
    <property type="protein sequence ID" value="OUS48373.1"/>
    <property type="molecule type" value="Genomic_DNA"/>
</dbReference>
<gene>
    <name evidence="11" type="ORF">BE221DRAFT_144107</name>
</gene>
<proteinExistence type="predicted"/>
<feature type="compositionally biased region" description="Low complexity" evidence="8">
    <location>
        <begin position="122"/>
        <end position="137"/>
    </location>
</feature>
<feature type="region of interest" description="Disordered" evidence="8">
    <location>
        <begin position="150"/>
        <end position="177"/>
    </location>
</feature>
<dbReference type="SMART" id="SM00049">
    <property type="entry name" value="DEP"/>
    <property type="match status" value="1"/>
</dbReference>
<dbReference type="PROSITE" id="PS50186">
    <property type="entry name" value="DEP"/>
    <property type="match status" value="1"/>
</dbReference>
<dbReference type="InterPro" id="IPR003369">
    <property type="entry name" value="TatA/B/E"/>
</dbReference>
<keyword evidence="6" id="KW-0811">Translocation</keyword>
<dbReference type="GO" id="GO:0016020">
    <property type="term" value="C:membrane"/>
    <property type="evidence" value="ECO:0007669"/>
    <property type="project" value="UniProtKB-SubCell"/>
</dbReference>
<dbReference type="GO" id="GO:0035556">
    <property type="term" value="P:intracellular signal transduction"/>
    <property type="evidence" value="ECO:0007669"/>
    <property type="project" value="InterPro"/>
</dbReference>
<evidence type="ECO:0000256" key="2">
    <source>
        <dbReference type="ARBA" id="ARBA00022448"/>
    </source>
</evidence>
<dbReference type="Pfam" id="PF08588">
    <property type="entry name" value="Duc1"/>
    <property type="match status" value="1"/>
</dbReference>
<reference evidence="11" key="1">
    <citation type="submission" date="2017-04" db="EMBL/GenBank/DDBJ databases">
        <title>Population genomics of picophytoplankton unveils novel chromosome hypervariability.</title>
        <authorList>
            <consortium name="DOE Joint Genome Institute"/>
            <person name="Blanc-Mathieu R."/>
            <person name="Krasovec M."/>
            <person name="Hebrard M."/>
            <person name="Yau S."/>
            <person name="Desgranges E."/>
            <person name="Martin J."/>
            <person name="Schackwitz W."/>
            <person name="Kuo A."/>
            <person name="Salin G."/>
            <person name="Donnadieu C."/>
            <person name="Desdevises Y."/>
            <person name="Sanchez-Ferandin S."/>
            <person name="Moreau H."/>
            <person name="Rivals E."/>
            <person name="Grigoriev I.V."/>
            <person name="Grimsley N."/>
            <person name="Eyre-Walker A."/>
            <person name="Piganeau G."/>
        </authorList>
    </citation>
    <scope>NUCLEOTIDE SEQUENCE [LARGE SCALE GENOMIC DNA]</scope>
    <source>
        <strain evidence="11">RCC 1115</strain>
    </source>
</reference>
<sequence>MALAARARVHAPAFFGVGAPEALVIGVVALLVFGPKGLADIAKQLGATIREFQPTIRELQDASREFQDTLRDEIEKPLEEVKQSVVAPPPPRKREAPVGEGLSEEAKREASASVSFSEDANSSDSFKSENGSFSSSEDYIDNDMKARAAAEAWGASAEQEASEDAARAAEEKEEQEVLALEAEADNQLEEGMNEAESLDDETLRQFTDVSMFNTGTTDDPDGSSDSVVDSLSAIDRENALFDVVVRMRTGLSDGKHRRRFTKHKNCFTGRQAVQWMVSSRTVRDAEEAVKLGNDLMAAKLIVGVTKSGRAKFEKRSHLYAYHLGVAPGISAAKYYVSTEMMSVEAKLKMVKRVVDGHTSIVEALSREHAGTMENVERLIATLKLELSVLRAAVIALVVYSLMPLFHRDAAAIASVAGVGMEYLSTLIVVIAGVAVVASSLLSISHFDLSIRTMFEAKEGAKELGDDFDEKPQARKRISLKELPDNYTAQRTPSTFLQASAQTLQRTASRLMHLQSKKKLRPEERAGPPPSIPPELWVDAPCALRFSPEDAHKIVQEDQLPDNMVRAQVPFEIDSEIFKGRMIVFIKGLDNTPKHIFAGKARTIQLAIQGKFKREVAMDECVIGQALTKPLINLPSRWLLALCVRVVRGYGENWGIDLSMPTDDNPYMLAPMALAAQAMSCEYEGDVQDIEGAIIENVDTRADIFAPGTTPRQRQKTLKGLLRKARKGEGEMPKFDTERVWTFGFWQSQINFLTYRIDLGVGVFNLLKVMNGQPLCFCSSLRSGEILFRLEVWHRELLEAARAAHEKERNRRSRTSLEKSLDSFAFSQGAEREAGA</sequence>
<dbReference type="SUPFAM" id="SSF46785">
    <property type="entry name" value="Winged helix' DNA-binding domain"/>
    <property type="match status" value="1"/>
</dbReference>
<dbReference type="Pfam" id="PF02416">
    <property type="entry name" value="TatA_B_E"/>
    <property type="match status" value="1"/>
</dbReference>
<dbReference type="InterPro" id="IPR013897">
    <property type="entry name" value="Duc1"/>
</dbReference>
<feature type="transmembrane region" description="Helical" evidence="9">
    <location>
        <begin position="422"/>
        <end position="443"/>
    </location>
</feature>
<evidence type="ECO:0000256" key="5">
    <source>
        <dbReference type="ARBA" id="ARBA00022989"/>
    </source>
</evidence>
<evidence type="ECO:0000256" key="3">
    <source>
        <dbReference type="ARBA" id="ARBA00022692"/>
    </source>
</evidence>
<dbReference type="InterPro" id="IPR036390">
    <property type="entry name" value="WH_DNA-bd_sf"/>
</dbReference>
<keyword evidence="3 9" id="KW-0812">Transmembrane</keyword>
<evidence type="ECO:0000256" key="4">
    <source>
        <dbReference type="ARBA" id="ARBA00022927"/>
    </source>
</evidence>
<feature type="compositionally biased region" description="Low complexity" evidence="8">
    <location>
        <begin position="150"/>
        <end position="159"/>
    </location>
</feature>
<dbReference type="GO" id="GO:0015031">
    <property type="term" value="P:protein transport"/>
    <property type="evidence" value="ECO:0007669"/>
    <property type="project" value="UniProtKB-KW"/>
</dbReference>
<evidence type="ECO:0000256" key="8">
    <source>
        <dbReference type="SAM" id="MobiDB-lite"/>
    </source>
</evidence>
<dbReference type="Gene3D" id="1.10.10.10">
    <property type="entry name" value="Winged helix-like DNA-binding domain superfamily/Winged helix DNA-binding domain"/>
    <property type="match status" value="1"/>
</dbReference>
<evidence type="ECO:0000256" key="1">
    <source>
        <dbReference type="ARBA" id="ARBA00004167"/>
    </source>
</evidence>
<keyword evidence="2" id="KW-0813">Transport</keyword>
<keyword evidence="5 9" id="KW-1133">Transmembrane helix</keyword>
<accession>A0A1Y5IJT8</accession>
<dbReference type="Gene3D" id="1.20.5.3310">
    <property type="match status" value="1"/>
</dbReference>
<organism evidence="11">
    <name type="scientific">Ostreococcus tauri</name>
    <name type="common">Marine green alga</name>
    <dbReference type="NCBI Taxonomy" id="70448"/>
    <lineage>
        <taxon>Eukaryota</taxon>
        <taxon>Viridiplantae</taxon>
        <taxon>Chlorophyta</taxon>
        <taxon>Mamiellophyceae</taxon>
        <taxon>Mamiellales</taxon>
        <taxon>Bathycoccaceae</taxon>
        <taxon>Ostreococcus</taxon>
    </lineage>
</organism>
<feature type="transmembrane region" description="Helical" evidence="9">
    <location>
        <begin position="12"/>
        <end position="33"/>
    </location>
</feature>
<dbReference type="AlphaFoldDB" id="A0A1Y5IJT8"/>
<evidence type="ECO:0000313" key="11">
    <source>
        <dbReference type="EMBL" id="OUS48373.1"/>
    </source>
</evidence>
<protein>
    <recommendedName>
        <fullName evidence="10">DEP domain-containing protein</fullName>
    </recommendedName>
</protein>
<evidence type="ECO:0000259" key="10">
    <source>
        <dbReference type="PROSITE" id="PS50186"/>
    </source>
</evidence>
<dbReference type="eggNOG" id="ENOG502SAPD">
    <property type="taxonomic scope" value="Eukaryota"/>
</dbReference>
<dbReference type="InterPro" id="IPR036388">
    <property type="entry name" value="WH-like_DNA-bd_sf"/>
</dbReference>
<dbReference type="Proteomes" id="UP000195557">
    <property type="component" value="Unassembled WGS sequence"/>
</dbReference>
<dbReference type="InterPro" id="IPR000591">
    <property type="entry name" value="DEP_dom"/>
</dbReference>
<evidence type="ECO:0000256" key="6">
    <source>
        <dbReference type="ARBA" id="ARBA00023010"/>
    </source>
</evidence>
<evidence type="ECO:0000256" key="9">
    <source>
        <dbReference type="SAM" id="Phobius"/>
    </source>
</evidence>
<feature type="transmembrane region" description="Helical" evidence="9">
    <location>
        <begin position="382"/>
        <end position="402"/>
    </location>
</feature>
<feature type="region of interest" description="Disordered" evidence="8">
    <location>
        <begin position="78"/>
        <end position="138"/>
    </location>
</feature>
<comment type="subcellular location">
    <subcellularLocation>
        <location evidence="1">Membrane</location>
        <topology evidence="1">Single-pass membrane protein</topology>
    </subcellularLocation>
</comment>
<evidence type="ECO:0000256" key="7">
    <source>
        <dbReference type="ARBA" id="ARBA00023136"/>
    </source>
</evidence>
<dbReference type="CDD" id="cd04371">
    <property type="entry name" value="DEP"/>
    <property type="match status" value="1"/>
</dbReference>
<dbReference type="PANTHER" id="PTHR33162:SF3">
    <property type="entry name" value="SEC-INDEPENDENT PROTEIN TRANSLOCASE PROTEIN TATB, CHLOROPLASTIC"/>
    <property type="match status" value="1"/>
</dbReference>
<keyword evidence="7 9" id="KW-0472">Membrane</keyword>
<dbReference type="PANTHER" id="PTHR33162">
    <property type="entry name" value="SEC-INDEPENDENT PROTEIN TRANSLOCASE PROTEIN TATA, CHLOROPLASTIC"/>
    <property type="match status" value="1"/>
</dbReference>
<name>A0A1Y5IJT8_OSTTA</name>
<dbReference type="Pfam" id="PF00610">
    <property type="entry name" value="DEP"/>
    <property type="match status" value="1"/>
</dbReference>
<keyword evidence="4" id="KW-0653">Protein transport</keyword>
<feature type="domain" description="DEP" evidence="10">
    <location>
        <begin position="247"/>
        <end position="323"/>
    </location>
</feature>